<dbReference type="InterPro" id="IPR058087">
    <property type="entry name" value="XAC2610_dom"/>
</dbReference>
<evidence type="ECO:0000313" key="1">
    <source>
        <dbReference type="EMBL" id="OQP40123.1"/>
    </source>
</evidence>
<dbReference type="SUPFAM" id="SSF69318">
    <property type="entry name" value="Integrin alpha N-terminal domain"/>
    <property type="match status" value="1"/>
</dbReference>
<evidence type="ECO:0000313" key="2">
    <source>
        <dbReference type="Proteomes" id="UP000192277"/>
    </source>
</evidence>
<dbReference type="PROSITE" id="PS51257">
    <property type="entry name" value="PROKAR_LIPOPROTEIN"/>
    <property type="match status" value="1"/>
</dbReference>
<gene>
    <name evidence="1" type="ORF">A4D02_14415</name>
</gene>
<organism evidence="1 2">
    <name type="scientific">Niastella koreensis</name>
    <dbReference type="NCBI Taxonomy" id="354356"/>
    <lineage>
        <taxon>Bacteria</taxon>
        <taxon>Pseudomonadati</taxon>
        <taxon>Bacteroidota</taxon>
        <taxon>Chitinophagia</taxon>
        <taxon>Chitinophagales</taxon>
        <taxon>Chitinophagaceae</taxon>
        <taxon>Niastella</taxon>
    </lineage>
</organism>
<proteinExistence type="predicted"/>
<dbReference type="EMBL" id="LWBO01000077">
    <property type="protein sequence ID" value="OQP40123.1"/>
    <property type="molecule type" value="Genomic_DNA"/>
</dbReference>
<comment type="caution">
    <text evidence="1">The sequence shown here is derived from an EMBL/GenBank/DDBJ whole genome shotgun (WGS) entry which is preliminary data.</text>
</comment>
<name>A0ABX3NMK1_9BACT</name>
<dbReference type="InterPro" id="IPR028994">
    <property type="entry name" value="Integrin_alpha_N"/>
</dbReference>
<evidence type="ECO:0008006" key="3">
    <source>
        <dbReference type="Google" id="ProtNLM"/>
    </source>
</evidence>
<reference evidence="1 2" key="1">
    <citation type="submission" date="2016-04" db="EMBL/GenBank/DDBJ databases">
        <authorList>
            <person name="Chen L."/>
            <person name="Zhuang W."/>
            <person name="Wang G."/>
        </authorList>
    </citation>
    <scope>NUCLEOTIDE SEQUENCE [LARGE SCALE GENOMIC DNA]</scope>
    <source>
        <strain evidence="2">GR20</strain>
    </source>
</reference>
<protein>
    <recommendedName>
        <fullName evidence="3">Lipoprotein</fullName>
    </recommendedName>
</protein>
<dbReference type="Proteomes" id="UP000192277">
    <property type="component" value="Unassembled WGS sequence"/>
</dbReference>
<keyword evidence="2" id="KW-1185">Reference proteome</keyword>
<accession>A0ABX3NMK1</accession>
<dbReference type="NCBIfam" id="NF047539">
    <property type="entry name" value="XAC2610_fam"/>
    <property type="match status" value="1"/>
</dbReference>
<sequence>MCRLLVIFTKYVTPMRFYLLTLIILASCKNGNDSNQKTVVESPQIVHSPDTAKVDTFKGNSETTEIICDTVYKNKGYKITLRRFNEDNQDETVPNSLFVFSKLTNGKYLPVYTDSIFNRVQDVQFADFNNDKVRDILVQNFSDVRSNWTYFLYLVDTLHNKLKKVKGFEVIKNPHYLPQYNLIDNYVMSGHIWTGFYKIQGDSVKDFEIVIYDEQKDDDSYERAYKKALKSILTARH</sequence>